<evidence type="ECO:0000256" key="10">
    <source>
        <dbReference type="ARBA" id="ARBA00047767"/>
    </source>
</evidence>
<feature type="binding site" evidence="11">
    <location>
        <position position="171"/>
    </location>
    <ligand>
        <name>ATP</name>
        <dbReference type="ChEBI" id="CHEBI:30616"/>
    </ligand>
</feature>
<evidence type="ECO:0000256" key="9">
    <source>
        <dbReference type="ARBA" id="ARBA00022975"/>
    </source>
</evidence>
<comment type="subunit">
    <text evidence="11">Homohexamer.</text>
</comment>
<keyword evidence="8 11" id="KW-0067">ATP-binding</keyword>
<evidence type="ECO:0000256" key="8">
    <source>
        <dbReference type="ARBA" id="ARBA00022840"/>
    </source>
</evidence>
<keyword evidence="6 11" id="KW-0547">Nucleotide-binding</keyword>
<feature type="binding site" evidence="11">
    <location>
        <position position="166"/>
    </location>
    <ligand>
        <name>ATP</name>
        <dbReference type="ChEBI" id="CHEBI:30616"/>
    </ligand>
</feature>
<comment type="catalytic activity">
    <reaction evidence="10 11">
        <text>UMP + ATP = UDP + ADP</text>
        <dbReference type="Rhea" id="RHEA:24400"/>
        <dbReference type="ChEBI" id="CHEBI:30616"/>
        <dbReference type="ChEBI" id="CHEBI:57865"/>
        <dbReference type="ChEBI" id="CHEBI:58223"/>
        <dbReference type="ChEBI" id="CHEBI:456216"/>
        <dbReference type="EC" id="2.7.4.22"/>
    </reaction>
</comment>
<evidence type="ECO:0000256" key="2">
    <source>
        <dbReference type="ARBA" id="ARBA00004791"/>
    </source>
</evidence>
<dbReference type="InterPro" id="IPR015963">
    <property type="entry name" value="Uridylate_kinase_bac"/>
</dbReference>
<evidence type="ECO:0000256" key="4">
    <source>
        <dbReference type="ARBA" id="ARBA00022490"/>
    </source>
</evidence>
<dbReference type="NCBIfam" id="TIGR02075">
    <property type="entry name" value="pyrH_bact"/>
    <property type="match status" value="1"/>
</dbReference>
<dbReference type="GO" id="GO:0006225">
    <property type="term" value="P:UDP biosynthetic process"/>
    <property type="evidence" value="ECO:0007669"/>
    <property type="project" value="TreeGrafter"/>
</dbReference>
<dbReference type="Pfam" id="PF00696">
    <property type="entry name" value="AA_kinase"/>
    <property type="match status" value="1"/>
</dbReference>
<dbReference type="OrthoDB" id="9807458at2"/>
<dbReference type="CDD" id="cd04254">
    <property type="entry name" value="AAK_UMPK-PyrH-Ec"/>
    <property type="match status" value="1"/>
</dbReference>
<dbReference type="PANTHER" id="PTHR42833">
    <property type="entry name" value="URIDYLATE KINASE"/>
    <property type="match status" value="1"/>
</dbReference>
<dbReference type="RefSeq" id="WP_158342161.1">
    <property type="nucleotide sequence ID" value="NZ_CP033012.1"/>
</dbReference>
<evidence type="ECO:0000256" key="5">
    <source>
        <dbReference type="ARBA" id="ARBA00022679"/>
    </source>
</evidence>
<evidence type="ECO:0000259" key="12">
    <source>
        <dbReference type="Pfam" id="PF00696"/>
    </source>
</evidence>
<evidence type="ECO:0000256" key="1">
    <source>
        <dbReference type="ARBA" id="ARBA00004496"/>
    </source>
</evidence>
<dbReference type="SUPFAM" id="SSF53633">
    <property type="entry name" value="Carbamate kinase-like"/>
    <property type="match status" value="1"/>
</dbReference>
<proteinExistence type="inferred from homology"/>
<comment type="activity regulation">
    <text evidence="11">Inhibited by UTP.</text>
</comment>
<comment type="function">
    <text evidence="11">Catalyzes the reversible phosphorylation of UMP to UDP.</text>
</comment>
<feature type="binding site" evidence="11">
    <location>
        <position position="58"/>
    </location>
    <ligand>
        <name>ATP</name>
        <dbReference type="ChEBI" id="CHEBI:30616"/>
    </ligand>
</feature>
<keyword evidence="4 11" id="KW-0963">Cytoplasm</keyword>
<feature type="binding site" evidence="11">
    <location>
        <position position="62"/>
    </location>
    <ligand>
        <name>ATP</name>
        <dbReference type="ChEBI" id="CHEBI:30616"/>
    </ligand>
</feature>
<dbReference type="EC" id="2.7.4.22" evidence="11"/>
<feature type="binding site" evidence="11">
    <location>
        <begin position="138"/>
        <end position="145"/>
    </location>
    <ligand>
        <name>UMP</name>
        <dbReference type="ChEBI" id="CHEBI:57865"/>
    </ligand>
</feature>
<name>A0A4D6XVN7_9GAMM</name>
<accession>A0A4D6XVN7</accession>
<dbReference type="Gene3D" id="3.40.1160.10">
    <property type="entry name" value="Acetylglutamate kinase-like"/>
    <property type="match status" value="1"/>
</dbReference>
<dbReference type="InterPro" id="IPR001048">
    <property type="entry name" value="Asp/Glu/Uridylate_kinase"/>
</dbReference>
<dbReference type="GO" id="GO:0033862">
    <property type="term" value="F:UMP kinase activity"/>
    <property type="evidence" value="ECO:0007669"/>
    <property type="project" value="UniProtKB-EC"/>
</dbReference>
<keyword evidence="14" id="KW-1185">Reference proteome</keyword>
<dbReference type="AlphaFoldDB" id="A0A4D6XVN7"/>
<sequence length="241" mass="26645">MCIYKKKVYNRVLIKLSGESLQNEKKTGINQFFLYRIAKDIKEIVQLGIQVSIVIGGGNLFRGSSLTNIGVNHIVADHIGMLATIINGLAIRDILFQKKVQSYLMSSFSIKGMCSSFNLDKARKLLSSNIVIIFGGGTGNPCFTTDSAACLRAIETKSEIVLKGTNVNGVYSADPKKKLNAIMYHKLSYKEVLDKELKIMDLSAFILARDYKIPICVFNINTPGLLYKIVTGVQEGTFIGY</sequence>
<keyword evidence="5 11" id="KW-0808">Transferase</keyword>
<feature type="binding site" evidence="11">
    <location>
        <position position="57"/>
    </location>
    <ligand>
        <name>UMP</name>
        <dbReference type="ChEBI" id="CHEBI:57865"/>
    </ligand>
</feature>
<dbReference type="EMBL" id="CP033012">
    <property type="protein sequence ID" value="QCI19579.1"/>
    <property type="molecule type" value="Genomic_DNA"/>
</dbReference>
<dbReference type="InterPro" id="IPR036393">
    <property type="entry name" value="AceGlu_kinase-like_sf"/>
</dbReference>
<protein>
    <recommendedName>
        <fullName evidence="11">Uridylate kinase</fullName>
        <shortName evidence="11">UK</shortName>
        <ecNumber evidence="11">2.7.4.22</ecNumber>
    </recommendedName>
    <alternativeName>
        <fullName evidence="11">Uridine monophosphate kinase</fullName>
        <shortName evidence="11">UMP kinase</shortName>
        <shortName evidence="11">UMPK</shortName>
    </alternativeName>
</protein>
<feature type="domain" description="Aspartate/glutamate/uridylate kinase" evidence="12">
    <location>
        <begin position="10"/>
        <end position="219"/>
    </location>
</feature>
<dbReference type="GO" id="GO:0005829">
    <property type="term" value="C:cytosol"/>
    <property type="evidence" value="ECO:0007669"/>
    <property type="project" value="TreeGrafter"/>
</dbReference>
<keyword evidence="7 11" id="KW-0418">Kinase</keyword>
<evidence type="ECO:0000256" key="3">
    <source>
        <dbReference type="ARBA" id="ARBA00007614"/>
    </source>
</evidence>
<dbReference type="InterPro" id="IPR011817">
    <property type="entry name" value="Uridylate_kinase"/>
</dbReference>
<feature type="binding site" evidence="11">
    <location>
        <position position="165"/>
    </location>
    <ligand>
        <name>ATP</name>
        <dbReference type="ChEBI" id="CHEBI:30616"/>
    </ligand>
</feature>
<organism evidence="13 14">
    <name type="scientific">Buchnera aphidicola</name>
    <name type="common">Anoecia oenotherae</name>
    <dbReference type="NCBI Taxonomy" id="1241833"/>
    <lineage>
        <taxon>Bacteria</taxon>
        <taxon>Pseudomonadati</taxon>
        <taxon>Pseudomonadota</taxon>
        <taxon>Gammaproteobacteria</taxon>
        <taxon>Enterobacterales</taxon>
        <taxon>Erwiniaceae</taxon>
        <taxon>Buchnera</taxon>
    </lineage>
</organism>
<evidence type="ECO:0000256" key="7">
    <source>
        <dbReference type="ARBA" id="ARBA00022777"/>
    </source>
</evidence>
<dbReference type="HAMAP" id="MF_01220_B">
    <property type="entry name" value="PyrH_B"/>
    <property type="match status" value="1"/>
</dbReference>
<comment type="caution">
    <text evidence="11">Lacks conserved residue(s) required for the propagation of feature annotation.</text>
</comment>
<reference evidence="13 14" key="1">
    <citation type="submission" date="2018-10" db="EMBL/GenBank/DDBJ databases">
        <title>Comparative functional genomics of the obligate endosymbiont Buchnera aphidicola.</title>
        <authorList>
            <person name="Chong R.A."/>
        </authorList>
    </citation>
    <scope>NUCLEOTIDE SEQUENCE [LARGE SCALE GENOMIC DNA]</scope>
    <source>
        <strain evidence="13 14">Aoe</strain>
    </source>
</reference>
<gene>
    <name evidence="11" type="primary">pyrH</name>
    <name evidence="13" type="ORF">D9V65_00925</name>
</gene>
<dbReference type="GO" id="GO:0044210">
    <property type="term" value="P:'de novo' CTP biosynthetic process"/>
    <property type="evidence" value="ECO:0007669"/>
    <property type="project" value="UniProtKB-UniRule"/>
</dbReference>
<dbReference type="UniPathway" id="UPA00159">
    <property type="reaction ID" value="UER00275"/>
</dbReference>
<dbReference type="GO" id="GO:0005524">
    <property type="term" value="F:ATP binding"/>
    <property type="evidence" value="ECO:0007669"/>
    <property type="project" value="UniProtKB-KW"/>
</dbReference>
<feature type="binding site" evidence="11">
    <location>
        <begin position="15"/>
        <end position="18"/>
    </location>
    <ligand>
        <name>ATP</name>
        <dbReference type="ChEBI" id="CHEBI:30616"/>
    </ligand>
</feature>
<evidence type="ECO:0000313" key="14">
    <source>
        <dbReference type="Proteomes" id="UP000298677"/>
    </source>
</evidence>
<comment type="similarity">
    <text evidence="3 11">Belongs to the UMP kinase family.</text>
</comment>
<dbReference type="PIRSF" id="PIRSF005650">
    <property type="entry name" value="Uridylate_kin"/>
    <property type="match status" value="1"/>
</dbReference>
<feature type="binding site" evidence="11">
    <location>
        <position position="174"/>
    </location>
    <ligand>
        <name>ATP</name>
        <dbReference type="ChEBI" id="CHEBI:30616"/>
    </ligand>
</feature>
<dbReference type="FunFam" id="3.40.1160.10:FF:000001">
    <property type="entry name" value="Uridylate kinase"/>
    <property type="match status" value="1"/>
</dbReference>
<feature type="binding site" evidence="11">
    <location>
        <position position="77"/>
    </location>
    <ligand>
        <name>UMP</name>
        <dbReference type="ChEBI" id="CHEBI:57865"/>
    </ligand>
</feature>
<dbReference type="Proteomes" id="UP000298677">
    <property type="component" value="Chromosome"/>
</dbReference>
<comment type="pathway">
    <text evidence="2 11">Pyrimidine metabolism; CTP biosynthesis via de novo pathway; UDP from UMP (UMPK route): step 1/1.</text>
</comment>
<comment type="subcellular location">
    <subcellularLocation>
        <location evidence="1 11">Cytoplasm</location>
    </subcellularLocation>
</comment>
<dbReference type="PANTHER" id="PTHR42833:SF4">
    <property type="entry name" value="URIDYLATE KINASE PUMPKIN, CHLOROPLASTIC"/>
    <property type="match status" value="1"/>
</dbReference>
<keyword evidence="9 11" id="KW-0665">Pyrimidine biosynthesis</keyword>
<evidence type="ECO:0000256" key="11">
    <source>
        <dbReference type="HAMAP-Rule" id="MF_01220"/>
    </source>
</evidence>
<evidence type="ECO:0000313" key="13">
    <source>
        <dbReference type="EMBL" id="QCI19579.1"/>
    </source>
</evidence>
<evidence type="ECO:0000256" key="6">
    <source>
        <dbReference type="ARBA" id="ARBA00022741"/>
    </source>
</evidence>